<dbReference type="InterPro" id="IPR046342">
    <property type="entry name" value="CBS_dom_sf"/>
</dbReference>
<dbReference type="PANTHER" id="PTHR32089:SF114">
    <property type="entry name" value="METHYL-ACCEPTING CHEMOTAXIS PROTEIN MCPB"/>
    <property type="match status" value="1"/>
</dbReference>
<evidence type="ECO:0000259" key="4">
    <source>
        <dbReference type="PROSITE" id="PS50111"/>
    </source>
</evidence>
<evidence type="ECO:0000256" key="3">
    <source>
        <dbReference type="SAM" id="MobiDB-lite"/>
    </source>
</evidence>
<protein>
    <submittedName>
        <fullName evidence="5">Methyl-accepting chemotaxis protein</fullName>
    </submittedName>
</protein>
<dbReference type="EMBL" id="JAGRPV010000001">
    <property type="protein sequence ID" value="MDI4647135.1"/>
    <property type="molecule type" value="Genomic_DNA"/>
</dbReference>
<dbReference type="Pfam" id="PF00015">
    <property type="entry name" value="MCPsignal"/>
    <property type="match status" value="1"/>
</dbReference>
<dbReference type="Gene3D" id="1.10.287.950">
    <property type="entry name" value="Methyl-accepting chemotaxis protein"/>
    <property type="match status" value="1"/>
</dbReference>
<dbReference type="RefSeq" id="WP_282909929.1">
    <property type="nucleotide sequence ID" value="NZ_JAGRPV010000001.1"/>
</dbReference>
<sequence>MSLLLLEKTKSRAAEEAPRSKPEAPSTKLRETAAVQESEAPQKAEAVQKFEPAEFAKHYPSVALAEWIRTCPQVSPEQTCGEMAELFRRRQELECVAVVKKTGEPAGIVMRHRFFKLIGSLYGMPLFADKPVTKLMDSQAMTAETDLSPQELIDRAMSRDEERIYDAVMMTSGGAFTGVLTVSDMLQLSRLLRRELAGRQMSTVRGAERMLRDIRGAVDRLAGEASVSRTGSLEVAELAEHGQQDLTEMLGLFRLWTETAERQAKSVDELLASVSDTVGIAKLIAQLADQCNLLAINAQIEAARAGSHGLGFSVVAQEVRQLADQTKSQASQIREQLNGMAASAAAAAAHVREGKEGADRGLLQVQKAENTFNRLWTRSSENAKGTEHLAVASREASVMSEQIAAQVAKLAVQMNESPEEKY</sequence>
<dbReference type="PANTHER" id="PTHR32089">
    <property type="entry name" value="METHYL-ACCEPTING CHEMOTAXIS PROTEIN MCPB"/>
    <property type="match status" value="1"/>
</dbReference>
<evidence type="ECO:0000256" key="1">
    <source>
        <dbReference type="ARBA" id="ARBA00023224"/>
    </source>
</evidence>
<dbReference type="InterPro" id="IPR004089">
    <property type="entry name" value="MCPsignal_dom"/>
</dbReference>
<dbReference type="InterPro" id="IPR000644">
    <property type="entry name" value="CBS_dom"/>
</dbReference>
<name>A0ABT6TK72_9BACL</name>
<comment type="caution">
    <text evidence="5">The sequence shown here is derived from an EMBL/GenBank/DDBJ whole genome shotgun (WGS) entry which is preliminary data.</text>
</comment>
<keyword evidence="1 2" id="KW-0807">Transducer</keyword>
<keyword evidence="6" id="KW-1185">Reference proteome</keyword>
<feature type="region of interest" description="Disordered" evidence="3">
    <location>
        <begin position="1"/>
        <end position="41"/>
    </location>
</feature>
<evidence type="ECO:0000256" key="2">
    <source>
        <dbReference type="PROSITE-ProRule" id="PRU00284"/>
    </source>
</evidence>
<dbReference type="SUPFAM" id="SSF58104">
    <property type="entry name" value="Methyl-accepting chemotaxis protein (MCP) signaling domain"/>
    <property type="match status" value="1"/>
</dbReference>
<feature type="compositionally biased region" description="Basic and acidic residues" evidence="3">
    <location>
        <begin position="7"/>
        <end position="22"/>
    </location>
</feature>
<gene>
    <name evidence="5" type="ORF">KB449_19325</name>
</gene>
<dbReference type="SMART" id="SM00283">
    <property type="entry name" value="MA"/>
    <property type="match status" value="1"/>
</dbReference>
<dbReference type="PROSITE" id="PS50111">
    <property type="entry name" value="CHEMOTAXIS_TRANSDUC_2"/>
    <property type="match status" value="1"/>
</dbReference>
<organism evidence="5 6">
    <name type="scientific">Cohnella hashimotonis</name>
    <dbReference type="NCBI Taxonomy" id="2826895"/>
    <lineage>
        <taxon>Bacteria</taxon>
        <taxon>Bacillati</taxon>
        <taxon>Bacillota</taxon>
        <taxon>Bacilli</taxon>
        <taxon>Bacillales</taxon>
        <taxon>Paenibacillaceae</taxon>
        <taxon>Cohnella</taxon>
    </lineage>
</organism>
<dbReference type="Gene3D" id="3.10.580.10">
    <property type="entry name" value="CBS-domain"/>
    <property type="match status" value="1"/>
</dbReference>
<dbReference type="Pfam" id="PF00571">
    <property type="entry name" value="CBS"/>
    <property type="match status" value="1"/>
</dbReference>
<dbReference type="Proteomes" id="UP001161691">
    <property type="component" value="Unassembled WGS sequence"/>
</dbReference>
<reference evidence="5" key="1">
    <citation type="submission" date="2023-04" db="EMBL/GenBank/DDBJ databases">
        <title>Comparative genomic analysis of Cohnella hashimotonis sp. nov., isolated from the International Space Station.</title>
        <authorList>
            <person name="Venkateswaran K."/>
            <person name="Simpson A."/>
        </authorList>
    </citation>
    <scope>NUCLEOTIDE SEQUENCE</scope>
    <source>
        <strain evidence="5">F6_2S_P_1</strain>
    </source>
</reference>
<evidence type="ECO:0000313" key="5">
    <source>
        <dbReference type="EMBL" id="MDI4647135.1"/>
    </source>
</evidence>
<evidence type="ECO:0000313" key="6">
    <source>
        <dbReference type="Proteomes" id="UP001161691"/>
    </source>
</evidence>
<dbReference type="SUPFAM" id="SSF54631">
    <property type="entry name" value="CBS-domain pair"/>
    <property type="match status" value="1"/>
</dbReference>
<proteinExistence type="predicted"/>
<feature type="domain" description="Methyl-accepting transducer" evidence="4">
    <location>
        <begin position="197"/>
        <end position="411"/>
    </location>
</feature>
<accession>A0ABT6TK72</accession>